<reference evidence="1 2" key="1">
    <citation type="submission" date="2017-01" db="EMBL/GenBank/DDBJ databases">
        <authorList>
            <person name="Cao J.-M."/>
        </authorList>
    </citation>
    <scope>NUCLEOTIDE SEQUENCE [LARGE SCALE GENOMIC DNA]</scope>
    <source>
        <strain evidence="1 2">888-76</strain>
    </source>
</reference>
<keyword evidence="2" id="KW-1185">Reference proteome</keyword>
<dbReference type="AlphaFoldDB" id="A0A807LEW7"/>
<dbReference type="RefSeq" id="WP_054804528.1">
    <property type="nucleotide sequence ID" value="NZ_CP019445.1"/>
</dbReference>
<evidence type="ECO:0000313" key="1">
    <source>
        <dbReference type="EMBL" id="APZ04052.1"/>
    </source>
</evidence>
<proteinExistence type="predicted"/>
<evidence type="ECO:0000313" key="2">
    <source>
        <dbReference type="Proteomes" id="UP000187148"/>
    </source>
</evidence>
<protein>
    <submittedName>
        <fullName evidence="1">Type IV secretion protein Rhs</fullName>
    </submittedName>
</protein>
<sequence>MTTGRREGTLRLMTLGEIAMARQFYGDAIVYSRVWIHCDSYFPFGLQHPDYVMAPNGEIWYRKERYRDDFSLPSATLQEKHTFIHELGHVWQHQHGQWVRIRGAFSWAANYFYQLDREKLTDYPLEQQASILADYWLLHIHGINVWRLFQKQNQPGRYCGKDDIRDIPTLYRKIITGRG</sequence>
<name>A0A807LEW7_9ENTR</name>
<dbReference type="KEGG" id="kco:BWI95_02700"/>
<dbReference type="Proteomes" id="UP000187148">
    <property type="component" value="Chromosome"/>
</dbReference>
<organism evidence="1 2">
    <name type="scientific">Kosakonia cowanii JCM 10956 = DSM 18146</name>
    <dbReference type="NCBI Taxonomy" id="1300165"/>
    <lineage>
        <taxon>Bacteria</taxon>
        <taxon>Pseudomonadati</taxon>
        <taxon>Pseudomonadota</taxon>
        <taxon>Gammaproteobacteria</taxon>
        <taxon>Enterobacterales</taxon>
        <taxon>Enterobacteriaceae</taxon>
        <taxon>Kosakonia</taxon>
    </lineage>
</organism>
<dbReference type="EMBL" id="CP019445">
    <property type="protein sequence ID" value="APZ04052.1"/>
    <property type="molecule type" value="Genomic_DNA"/>
</dbReference>
<accession>A0A807LEW7</accession>
<gene>
    <name evidence="1" type="ORF">BWI95_02700</name>
</gene>